<dbReference type="PANTHER" id="PTHR48101">
    <property type="entry name" value="METHYLMALONYL-COA MUTASE, MITOCHONDRIAL-RELATED"/>
    <property type="match status" value="1"/>
</dbReference>
<dbReference type="CDD" id="cd03677">
    <property type="entry name" value="MM_CoA_mutase_beta"/>
    <property type="match status" value="1"/>
</dbReference>
<evidence type="ECO:0000313" key="8">
    <source>
        <dbReference type="Proteomes" id="UP000306229"/>
    </source>
</evidence>
<dbReference type="EMBL" id="CP040749">
    <property type="protein sequence ID" value="QCX39942.1"/>
    <property type="molecule type" value="Genomic_DNA"/>
</dbReference>
<dbReference type="GO" id="GO:0031419">
    <property type="term" value="F:cobalamin binding"/>
    <property type="evidence" value="ECO:0007669"/>
    <property type="project" value="UniProtKB-KW"/>
</dbReference>
<dbReference type="InterPro" id="IPR016176">
    <property type="entry name" value="Cbl-dep_enz_cat"/>
</dbReference>
<dbReference type="SUPFAM" id="SSF52242">
    <property type="entry name" value="Cobalamin (vitamin B12)-binding domain"/>
    <property type="match status" value="1"/>
</dbReference>
<dbReference type="InterPro" id="IPR036724">
    <property type="entry name" value="Cobalamin-bd_sf"/>
</dbReference>
<comment type="similarity">
    <text evidence="2">Belongs to the methylmalonyl-CoA mutase family.</text>
</comment>
<keyword evidence="8" id="KW-1185">Reference proteome</keyword>
<keyword evidence="4" id="KW-0413">Isomerase</keyword>
<dbReference type="AlphaFoldDB" id="A0A5B7TZ37"/>
<gene>
    <name evidence="7" type="ORF">FF125_16400</name>
</gene>
<evidence type="ECO:0000256" key="1">
    <source>
        <dbReference type="ARBA" id="ARBA00001922"/>
    </source>
</evidence>
<dbReference type="OrthoDB" id="9762378at2"/>
<evidence type="ECO:0000313" key="7">
    <source>
        <dbReference type="EMBL" id="QCX39942.1"/>
    </source>
</evidence>
<dbReference type="Proteomes" id="UP000306229">
    <property type="component" value="Chromosome"/>
</dbReference>
<name>A0A5B7TZ37_9FLAO</name>
<dbReference type="KEGG" id="fbe:FF125_16400"/>
<organism evidence="7 8">
    <name type="scientific">Aureibaculum algae</name>
    <dbReference type="NCBI Taxonomy" id="2584122"/>
    <lineage>
        <taxon>Bacteria</taxon>
        <taxon>Pseudomonadati</taxon>
        <taxon>Bacteroidota</taxon>
        <taxon>Flavobacteriia</taxon>
        <taxon>Flavobacteriales</taxon>
        <taxon>Flavobacteriaceae</taxon>
        <taxon>Aureibaculum</taxon>
    </lineage>
</organism>
<dbReference type="GO" id="GO:0016866">
    <property type="term" value="F:intramolecular transferase activity"/>
    <property type="evidence" value="ECO:0007669"/>
    <property type="project" value="InterPro"/>
</dbReference>
<protein>
    <recommendedName>
        <fullName evidence="6">Methylmalonyl-CoA mutase alpha/beta chain catalytic domain-containing protein</fullName>
    </recommendedName>
</protein>
<dbReference type="Pfam" id="PF01642">
    <property type="entry name" value="MM_CoA_mutase"/>
    <property type="match status" value="1"/>
</dbReference>
<dbReference type="PANTHER" id="PTHR48101:SF1">
    <property type="entry name" value="METHYLMALONYL-COA MUTASE, LARGE SUBUNIT"/>
    <property type="match status" value="1"/>
</dbReference>
<evidence type="ECO:0000256" key="4">
    <source>
        <dbReference type="ARBA" id="ARBA00023235"/>
    </source>
</evidence>
<feature type="domain" description="Methylmalonyl-CoA mutase alpha/beta chain catalytic" evidence="6">
    <location>
        <begin position="95"/>
        <end position="459"/>
    </location>
</feature>
<evidence type="ECO:0000256" key="3">
    <source>
        <dbReference type="ARBA" id="ARBA00022628"/>
    </source>
</evidence>
<dbReference type="InterPro" id="IPR006099">
    <property type="entry name" value="MeMalonylCoA_mutase_a/b_cat"/>
</dbReference>
<comment type="cofactor">
    <cofactor evidence="1">
        <name>adenosylcob(III)alamin</name>
        <dbReference type="ChEBI" id="CHEBI:18408"/>
    </cofactor>
</comment>
<proteinExistence type="inferred from homology"/>
<evidence type="ECO:0000256" key="2">
    <source>
        <dbReference type="ARBA" id="ARBA00008465"/>
    </source>
</evidence>
<sequence length="606" mass="67634">MNDTNKKLFSDFKPATKQEWLEKVNIDLKGADFNRKLVWKNLSKINFQPLYLAEDKIEFLNNTGKNSQSLINYRKIVVDSAEKANQLALKAVEEGMTGLLFEISENVSVSTLLEGINFKETVVSFNLKSNTLNSAKDFIAYVKKIDISPSDVKGYFNTALISDYVTSGELYLTQFAINAELIKITADFPNYKAVTISANEYLNSGANQVQEVAYTLSSLVFIIENLLEKGMEVQAIFDNLNFRFAIGAEYFIEIGKFRAFNHLLSEIANKYGVTKFSSTLVAKTSIWNKSVTDAHTNLLRATTEAMSAILGNVDGVVIDAYDKEFNNPSDFSSRIAGNISTILKEESYFGKVSNPVDGSYYIEEVSTKIAEKALELFLAIETNGGYYESFESELIQQQIAEIRQEKIKLLNQRRLILVGVNKYPNLMETVSADILGGTDEEVSCKILKPRRASLEIEAIRKVTEELVKQTNKRPIVELSSFGNLTMRKARAAFAYDFIGVSGFDVRQEKSYKDALEAAEESAKSDSNVVVICSSDQDYDESALNFVKAFRALNTDKVLLLAGNPTNIIDELTESGLDGCIHMKTDIISTISNVQNKIQKTIKSIKA</sequence>
<dbReference type="Gene3D" id="3.40.50.280">
    <property type="entry name" value="Cobalamin-binding domain"/>
    <property type="match status" value="1"/>
</dbReference>
<evidence type="ECO:0000259" key="6">
    <source>
        <dbReference type="Pfam" id="PF01642"/>
    </source>
</evidence>
<reference evidence="7 8" key="1">
    <citation type="submission" date="2019-05" db="EMBL/GenBank/DDBJ databases">
        <title>Algicella ahnfeltiae gen. nov., sp. nov., a novel marine bacterium of the family Flavobacteriaceae isolated from a red alga.</title>
        <authorList>
            <person name="Nedashkovskaya O.I."/>
            <person name="Kukhlevskiy A.D."/>
            <person name="Kim S.-G."/>
            <person name="Zhukova N.V."/>
            <person name="Mikhailov V.V."/>
        </authorList>
    </citation>
    <scope>NUCLEOTIDE SEQUENCE [LARGE SCALE GENOMIC DNA]</scope>
    <source>
        <strain evidence="7 8">10Alg115</strain>
    </source>
</reference>
<keyword evidence="3" id="KW-0846">Cobalamin</keyword>
<dbReference type="SUPFAM" id="SSF51703">
    <property type="entry name" value="Cobalamin (vitamin B12)-dependent enzymes"/>
    <property type="match status" value="1"/>
</dbReference>
<keyword evidence="5" id="KW-0170">Cobalt</keyword>
<accession>A0A5B7TZ37</accession>
<dbReference type="GO" id="GO:0046872">
    <property type="term" value="F:metal ion binding"/>
    <property type="evidence" value="ECO:0007669"/>
    <property type="project" value="InterPro"/>
</dbReference>
<dbReference type="Gene3D" id="3.20.20.240">
    <property type="entry name" value="Methylmalonyl-CoA mutase"/>
    <property type="match status" value="1"/>
</dbReference>
<evidence type="ECO:0000256" key="5">
    <source>
        <dbReference type="ARBA" id="ARBA00023285"/>
    </source>
</evidence>
<dbReference type="RefSeq" id="WP_138950800.1">
    <property type="nucleotide sequence ID" value="NZ_CP040749.1"/>
</dbReference>